<dbReference type="InterPro" id="IPR051013">
    <property type="entry name" value="MBL_superfamily_lactonases"/>
</dbReference>
<evidence type="ECO:0000256" key="4">
    <source>
        <dbReference type="ARBA" id="ARBA00022833"/>
    </source>
</evidence>
<protein>
    <submittedName>
        <fullName evidence="7">MBL fold metallo-hydrolase</fullName>
    </submittedName>
</protein>
<keyword evidence="3" id="KW-0378">Hydrolase</keyword>
<keyword evidence="8" id="KW-1185">Reference proteome</keyword>
<dbReference type="PROSITE" id="PS51257">
    <property type="entry name" value="PROKAR_LIPOPROTEIN"/>
    <property type="match status" value="1"/>
</dbReference>
<dbReference type="PANTHER" id="PTHR42978">
    <property type="entry name" value="QUORUM-QUENCHING LACTONASE YTNP-RELATED-RELATED"/>
    <property type="match status" value="1"/>
</dbReference>
<dbReference type="InterPro" id="IPR001279">
    <property type="entry name" value="Metallo-B-lactamas"/>
</dbReference>
<dbReference type="Pfam" id="PF00753">
    <property type="entry name" value="Lactamase_B"/>
    <property type="match status" value="1"/>
</dbReference>
<evidence type="ECO:0000256" key="3">
    <source>
        <dbReference type="ARBA" id="ARBA00022801"/>
    </source>
</evidence>
<evidence type="ECO:0000256" key="5">
    <source>
        <dbReference type="SAM" id="SignalP"/>
    </source>
</evidence>
<accession>A0AAJ6NSB6</accession>
<keyword evidence="5" id="KW-0732">Signal</keyword>
<reference evidence="7 8" key="1">
    <citation type="journal article" date="2023" name="Limnol Oceanogr Lett">
        <title>Environmental adaptations by the intertidal Antarctic cyanobacterium Halotia branconii CENA392 as revealed using long-read genome sequencing.</title>
        <authorList>
            <person name="Dextro R.B."/>
            <person name="Delbaje E."/>
            <person name="Freitas P.N.N."/>
            <person name="Geraldes V."/>
            <person name="Pinto E."/>
            <person name="Long P.F."/>
            <person name="Fiore M.F."/>
        </authorList>
    </citation>
    <scope>NUCLEOTIDE SEQUENCE [LARGE SCALE GENOMIC DNA]</scope>
    <source>
        <strain evidence="7 8">CENA392</strain>
    </source>
</reference>
<dbReference type="RefSeq" id="WP_281483100.1">
    <property type="nucleotide sequence ID" value="NZ_CP124543.1"/>
</dbReference>
<feature type="signal peptide" evidence="5">
    <location>
        <begin position="1"/>
        <end position="28"/>
    </location>
</feature>
<dbReference type="PANTHER" id="PTHR42978:SF6">
    <property type="entry name" value="QUORUM-QUENCHING LACTONASE YTNP-RELATED"/>
    <property type="match status" value="1"/>
</dbReference>
<evidence type="ECO:0000259" key="6">
    <source>
        <dbReference type="SMART" id="SM00849"/>
    </source>
</evidence>
<sequence>MLSRLMIAVATAVLMIATSCIFPTIAPAKSANAQVPGVYPFKLGDFTITALSDGTLPQDLHTLLSNTNPAQTDRLLQNSFLTNPVEASINAFLIDTGDKQVLVDTGAGNFFGLKLGGKLQTSLKAAGYAPSEIDAILLTHIHTDHSGGLVEGGKLIFPTATIYVGKPDVDFWLDRTNAKRSHVAEKYFDEAAKTVKPYLDAGKLKSFSGKTAILPGITTYPTPGHTPGHSCYVVKSGGESIEFWGDIVHFASVQFPKPEITVAYDVDKDAAAAQRKKQFARAEASRLLVAGAHLPFPGVGHLRAAERGYAWVPVDYRWREP</sequence>
<dbReference type="AlphaFoldDB" id="A0AAJ6NSB6"/>
<evidence type="ECO:0000313" key="8">
    <source>
        <dbReference type="Proteomes" id="UP001223520"/>
    </source>
</evidence>
<evidence type="ECO:0000313" key="7">
    <source>
        <dbReference type="EMBL" id="WGV25813.1"/>
    </source>
</evidence>
<dbReference type="GO" id="GO:0016787">
    <property type="term" value="F:hydrolase activity"/>
    <property type="evidence" value="ECO:0007669"/>
    <property type="project" value="UniProtKB-KW"/>
</dbReference>
<organism evidence="7 8">
    <name type="scientific">Halotia branconii CENA392</name>
    <dbReference type="NCBI Taxonomy" id="1539056"/>
    <lineage>
        <taxon>Bacteria</taxon>
        <taxon>Bacillati</taxon>
        <taxon>Cyanobacteriota</taxon>
        <taxon>Cyanophyceae</taxon>
        <taxon>Nostocales</taxon>
        <taxon>Nodulariaceae</taxon>
        <taxon>Halotia</taxon>
    </lineage>
</organism>
<keyword evidence="2" id="KW-0479">Metal-binding</keyword>
<dbReference type="KEGG" id="hbq:QI031_29540"/>
<feature type="domain" description="Metallo-beta-lactamase" evidence="6">
    <location>
        <begin position="88"/>
        <end position="293"/>
    </location>
</feature>
<dbReference type="InterPro" id="IPR036866">
    <property type="entry name" value="RibonucZ/Hydroxyglut_hydro"/>
</dbReference>
<gene>
    <name evidence="7" type="ORF">QI031_29540</name>
</gene>
<feature type="chain" id="PRO_5042501411" evidence="5">
    <location>
        <begin position="29"/>
        <end position="321"/>
    </location>
</feature>
<name>A0AAJ6NSB6_9CYAN</name>
<proteinExistence type="inferred from homology"/>
<comment type="similarity">
    <text evidence="1">Belongs to the metallo-beta-lactamase superfamily.</text>
</comment>
<dbReference type="Proteomes" id="UP001223520">
    <property type="component" value="Chromosome"/>
</dbReference>
<dbReference type="SMART" id="SM00849">
    <property type="entry name" value="Lactamase_B"/>
    <property type="match status" value="1"/>
</dbReference>
<dbReference type="GO" id="GO:0046872">
    <property type="term" value="F:metal ion binding"/>
    <property type="evidence" value="ECO:0007669"/>
    <property type="project" value="UniProtKB-KW"/>
</dbReference>
<dbReference type="SUPFAM" id="SSF56281">
    <property type="entry name" value="Metallo-hydrolase/oxidoreductase"/>
    <property type="match status" value="1"/>
</dbReference>
<evidence type="ECO:0000256" key="2">
    <source>
        <dbReference type="ARBA" id="ARBA00022723"/>
    </source>
</evidence>
<dbReference type="CDD" id="cd07720">
    <property type="entry name" value="OPHC2-like_MBL-fold"/>
    <property type="match status" value="1"/>
</dbReference>
<dbReference type="EMBL" id="CP124543">
    <property type="protein sequence ID" value="WGV25813.1"/>
    <property type="molecule type" value="Genomic_DNA"/>
</dbReference>
<dbReference type="Gene3D" id="3.60.15.10">
    <property type="entry name" value="Ribonuclease Z/Hydroxyacylglutathione hydrolase-like"/>
    <property type="match status" value="1"/>
</dbReference>
<evidence type="ECO:0000256" key="1">
    <source>
        <dbReference type="ARBA" id="ARBA00007749"/>
    </source>
</evidence>
<keyword evidence="4" id="KW-0862">Zinc</keyword>